<gene>
    <name evidence="7 8" type="primary">LOC113202251</name>
</gene>
<feature type="transmembrane region" description="Helical" evidence="5">
    <location>
        <begin position="232"/>
        <end position="255"/>
    </location>
</feature>
<dbReference type="GO" id="GO:0016020">
    <property type="term" value="C:membrane"/>
    <property type="evidence" value="ECO:0007669"/>
    <property type="project" value="UniProtKB-SubCell"/>
</dbReference>
<keyword evidence="2 5" id="KW-0812">Transmembrane</keyword>
<evidence type="ECO:0000313" key="6">
    <source>
        <dbReference type="Proteomes" id="UP000504606"/>
    </source>
</evidence>
<feature type="transmembrane region" description="Helical" evidence="5">
    <location>
        <begin position="73"/>
        <end position="92"/>
    </location>
</feature>
<dbReference type="SUPFAM" id="SSF103473">
    <property type="entry name" value="MFS general substrate transporter"/>
    <property type="match status" value="1"/>
</dbReference>
<feature type="transmembrane region" description="Helical" evidence="5">
    <location>
        <begin position="329"/>
        <end position="353"/>
    </location>
</feature>
<evidence type="ECO:0000256" key="4">
    <source>
        <dbReference type="ARBA" id="ARBA00023136"/>
    </source>
</evidence>
<evidence type="ECO:0000313" key="8">
    <source>
        <dbReference type="RefSeq" id="XP_052127192.1"/>
    </source>
</evidence>
<accession>A0A9C6X122</accession>
<keyword evidence="3 5" id="KW-1133">Transmembrane helix</keyword>
<organism evidence="6 7">
    <name type="scientific">Frankliniella occidentalis</name>
    <name type="common">Western flower thrips</name>
    <name type="synonym">Euthrips occidentalis</name>
    <dbReference type="NCBI Taxonomy" id="133901"/>
    <lineage>
        <taxon>Eukaryota</taxon>
        <taxon>Metazoa</taxon>
        <taxon>Ecdysozoa</taxon>
        <taxon>Arthropoda</taxon>
        <taxon>Hexapoda</taxon>
        <taxon>Insecta</taxon>
        <taxon>Pterygota</taxon>
        <taxon>Neoptera</taxon>
        <taxon>Paraneoptera</taxon>
        <taxon>Thysanoptera</taxon>
        <taxon>Terebrantia</taxon>
        <taxon>Thripoidea</taxon>
        <taxon>Thripidae</taxon>
        <taxon>Frankliniella</taxon>
    </lineage>
</organism>
<comment type="subcellular location">
    <subcellularLocation>
        <location evidence="1">Membrane</location>
        <topology evidence="1">Multi-pass membrane protein</topology>
    </subcellularLocation>
</comment>
<proteinExistence type="predicted"/>
<dbReference type="InterPro" id="IPR036259">
    <property type="entry name" value="MFS_trans_sf"/>
</dbReference>
<feature type="transmembrane region" description="Helical" evidence="5">
    <location>
        <begin position="201"/>
        <end position="220"/>
    </location>
</feature>
<feature type="transmembrane region" description="Helical" evidence="5">
    <location>
        <begin position="303"/>
        <end position="322"/>
    </location>
</feature>
<dbReference type="GO" id="GO:0022857">
    <property type="term" value="F:transmembrane transporter activity"/>
    <property type="evidence" value="ECO:0007669"/>
    <property type="project" value="InterPro"/>
</dbReference>
<evidence type="ECO:0000256" key="3">
    <source>
        <dbReference type="ARBA" id="ARBA00022989"/>
    </source>
</evidence>
<dbReference type="KEGG" id="foc:113202251"/>
<dbReference type="GeneID" id="113202251"/>
<feature type="transmembrane region" description="Helical" evidence="5">
    <location>
        <begin position="359"/>
        <end position="379"/>
    </location>
</feature>
<reference evidence="7 8" key="1">
    <citation type="submission" date="2025-04" db="UniProtKB">
        <authorList>
            <consortium name="RefSeq"/>
        </authorList>
    </citation>
    <scope>IDENTIFICATION</scope>
    <source>
        <tissue evidence="7 8">Whole organism</tissue>
    </source>
</reference>
<dbReference type="RefSeq" id="XP_052127191.1">
    <property type="nucleotide sequence ID" value="XM_052271231.1"/>
</dbReference>
<dbReference type="Pfam" id="PF07690">
    <property type="entry name" value="MFS_1"/>
    <property type="match status" value="1"/>
</dbReference>
<keyword evidence="4 5" id="KW-0472">Membrane</keyword>
<dbReference type="PANTHER" id="PTHR24064">
    <property type="entry name" value="SOLUTE CARRIER FAMILY 22 MEMBER"/>
    <property type="match status" value="1"/>
</dbReference>
<dbReference type="Gene3D" id="1.20.1250.20">
    <property type="entry name" value="MFS general substrate transporter like domains"/>
    <property type="match status" value="1"/>
</dbReference>
<dbReference type="AlphaFoldDB" id="A0A9C6X122"/>
<name>A0A9C6X122_FRAOC</name>
<dbReference type="InterPro" id="IPR011701">
    <property type="entry name" value="MFS"/>
</dbReference>
<dbReference type="OrthoDB" id="8194821at2759"/>
<evidence type="ECO:0000256" key="1">
    <source>
        <dbReference type="ARBA" id="ARBA00004141"/>
    </source>
</evidence>
<evidence type="ECO:0000313" key="7">
    <source>
        <dbReference type="RefSeq" id="XP_052127191.1"/>
    </source>
</evidence>
<keyword evidence="6" id="KW-1185">Reference proteome</keyword>
<dbReference type="Proteomes" id="UP000504606">
    <property type="component" value="Unplaced"/>
</dbReference>
<protein>
    <submittedName>
        <fullName evidence="7 8">Organic cation transporter protein-like</fullName>
    </submittedName>
</protein>
<feature type="transmembrane region" description="Helical" evidence="5">
    <location>
        <begin position="262"/>
        <end position="283"/>
    </location>
</feature>
<dbReference type="RefSeq" id="XP_052127192.1">
    <property type="nucleotide sequence ID" value="XM_052271232.1"/>
</dbReference>
<feature type="transmembrane region" description="Helical" evidence="5">
    <location>
        <begin position="12"/>
        <end position="35"/>
    </location>
</feature>
<evidence type="ECO:0000256" key="5">
    <source>
        <dbReference type="SAM" id="Phobius"/>
    </source>
</evidence>
<sequence length="393" mass="41221">MRLLRDCSPRTVLLLALVAEACLALLLSVVQVFWAHATVRFFLAISSAHLFTSAATLSGDVCTGRAKMLTASLYEIWWSIGIIAISVFGGYALNWTCLQALVSLPSFSLIVPCALLLPESPRWLVQRGRLDEAVAVWERGARTNGVDGQVLPPRAALIARLEQQAAAARAHRRAEHSAWSCPAIPERGGAAAGRCRHLVKLLAAHVLFGCVTNTFFGSILNVRNWGTPGMEGLSTGEATAGVSGILGFLLGTVLLTRCSRPLLWLGAVLVACGSAGQLAHLVGPGGGAVPCGVQVTLCALAERVAVALAVPTIAQCVPPLFAAPQRTSLVFSCILFGRICLLAAPFVGNLVVYGEALPLTAFGLQLVLAGLCALALALLHASEDRAARKDPVS</sequence>
<evidence type="ECO:0000256" key="2">
    <source>
        <dbReference type="ARBA" id="ARBA00022692"/>
    </source>
</evidence>